<dbReference type="InterPro" id="IPR011050">
    <property type="entry name" value="Pectin_lyase_fold/virulence"/>
</dbReference>
<proteinExistence type="predicted"/>
<accession>A0A948RX11</accession>
<sequence length="404" mass="43858">MKQGLLLCAIMLYGTLPMGVQADMLWVPDNYSTISLACEEAVAGDTVAVLAGNYEESAHVKPGVSVIGMVPDSTAIRVESSDPYGPFILLPGTEPVLIKNMKIVGGPNSAFANNNPNTTIERCLITAGEFYSYLGLLWESITFSSCFIGFSAGFGNLFYLLNPVTVYMQDCVIMGDPFSNWWAIPAGSQFEIENNTIHARIGFEFDSPPTTEFTLRFTNNIIEEVFCSDTQPDVLEWRYNDIFGFGGLPDCGDRIGNFSADPLLCDPDGPEADNRLEPESPCLAAGENGEDVGARLGICWDPAGVEDELASVLPPRLWAYPNVIGRAGCTLELTRQSVTLPPAVGVFDVLGRRCATLRLSPRAGATFTARWPGTDDQGRKLPGGVYWLRPTGRTDVSTRVLIVK</sequence>
<dbReference type="AlphaFoldDB" id="A0A948RX11"/>
<reference evidence="1" key="1">
    <citation type="submission" date="2021-05" db="EMBL/GenBank/DDBJ databases">
        <title>Energy efficiency and biological interactions define the core microbiome of deep oligotrophic groundwater.</title>
        <authorList>
            <person name="Mehrshad M."/>
            <person name="Lopez-Fernandez M."/>
            <person name="Bell E."/>
            <person name="Bernier-Latmani R."/>
            <person name="Bertilsson S."/>
            <person name="Dopson M."/>
        </authorList>
    </citation>
    <scope>NUCLEOTIDE SEQUENCE</scope>
    <source>
        <strain evidence="1">Modern_marine.mb.64</strain>
    </source>
</reference>
<evidence type="ECO:0000313" key="1">
    <source>
        <dbReference type="EMBL" id="MBU2691112.1"/>
    </source>
</evidence>
<dbReference type="EMBL" id="JAHJDP010000044">
    <property type="protein sequence ID" value="MBU2691112.1"/>
    <property type="molecule type" value="Genomic_DNA"/>
</dbReference>
<dbReference type="Gene3D" id="2.160.20.10">
    <property type="entry name" value="Single-stranded right-handed beta-helix, Pectin lyase-like"/>
    <property type="match status" value="1"/>
</dbReference>
<name>A0A948RX11_UNCEI</name>
<comment type="caution">
    <text evidence="1">The sequence shown here is derived from an EMBL/GenBank/DDBJ whole genome shotgun (WGS) entry which is preliminary data.</text>
</comment>
<dbReference type="SUPFAM" id="SSF51126">
    <property type="entry name" value="Pectin lyase-like"/>
    <property type="match status" value="1"/>
</dbReference>
<dbReference type="Gene3D" id="2.60.40.4070">
    <property type="match status" value="1"/>
</dbReference>
<evidence type="ECO:0000313" key="2">
    <source>
        <dbReference type="Proteomes" id="UP000777784"/>
    </source>
</evidence>
<dbReference type="InterPro" id="IPR012334">
    <property type="entry name" value="Pectin_lyas_fold"/>
</dbReference>
<dbReference type="Proteomes" id="UP000777784">
    <property type="component" value="Unassembled WGS sequence"/>
</dbReference>
<organism evidence="1 2">
    <name type="scientific">Eiseniibacteriota bacterium</name>
    <dbReference type="NCBI Taxonomy" id="2212470"/>
    <lineage>
        <taxon>Bacteria</taxon>
        <taxon>Candidatus Eiseniibacteriota</taxon>
    </lineage>
</organism>
<protein>
    <submittedName>
        <fullName evidence="1">Uncharacterized protein</fullName>
    </submittedName>
</protein>
<gene>
    <name evidence="1" type="ORF">KJ970_09290</name>
</gene>